<evidence type="ECO:0000256" key="3">
    <source>
        <dbReference type="ARBA" id="ARBA00022490"/>
    </source>
</evidence>
<sequence>LYSDYCNSLLVFAVLLSNIWFFVEMESQENGQSDMEDEFCDDLNSEYNEYISEDLIRFAMADKYDNEVVNNAGGSGFEVSRIMRLKRFLILGTEGGTFYVSEKQLTKENAINVLYMIENNRGMEVLEQLVEVSLAGRAPKQTATLFCLALCARHSAEIMDRENRSQLRQAAYNALPSVCRIPTHLFEFIGFCKANSESTGWGRSHRRAIANWYLRKNPLDLVYLVTKYKKRHGWTHLDVIRLAHPKPDSNQKEIDDIFLYIKSGLNSVLQRRVVNFEEKSAEEIEDIVNNSGELLKYLYYLERLKSSQDELICAQLIEKFKFVREQVPQGLLSSKHIWQALLKEMPLTAMVRTLNRMTVAGLLIPGSEATNLVVERLNDTEALRAARVHPMALLLAYVNYKEGRTSHSRLRWDPEPTVVAALERAFYHSFGNVLPTGKRLLIGLDVSGSMCASIRNTSLTVREASAAMCMIHFRTEQTADLMAFTNVPTELKMPKNITLDKFLEEIGDLDFGATDCAMPMLWALKNQRLYDAFIVYTDCETWAGRVKPATALHFYRERTGITDAKLIVVGMVSAGFTIADPNDNGMLDVVGFDPATPDVMHQFIVGEI</sequence>
<dbReference type="Pfam" id="PF05731">
    <property type="entry name" value="TROVE"/>
    <property type="match status" value="1"/>
</dbReference>
<dbReference type="OrthoDB" id="6098064at2759"/>
<evidence type="ECO:0000313" key="10">
    <source>
        <dbReference type="Proteomes" id="UP000054630"/>
    </source>
</evidence>
<gene>
    <name evidence="9" type="primary">trove2</name>
    <name evidence="9" type="ORF">T07_12410</name>
</gene>
<proteinExistence type="inferred from homology"/>
<evidence type="ECO:0000256" key="5">
    <source>
        <dbReference type="ARBA" id="ARBA00022884"/>
    </source>
</evidence>
<comment type="caution">
    <text evidence="9">The sequence shown here is derived from an EMBL/GenBank/DDBJ whole genome shotgun (WGS) entry which is preliminary data.</text>
</comment>
<dbReference type="InterPro" id="IPR040322">
    <property type="entry name" value="TROVE2"/>
</dbReference>
<feature type="non-terminal residue" evidence="9">
    <location>
        <position position="1"/>
    </location>
</feature>
<dbReference type="SUPFAM" id="SSF140864">
    <property type="entry name" value="TROVE domain-like"/>
    <property type="match status" value="1"/>
</dbReference>
<keyword evidence="3" id="KW-0963">Cytoplasm</keyword>
<dbReference type="PANTHER" id="PTHR14202">
    <property type="entry name" value="60 KDA RIBONUCLEOPROTEIN SSA/RO"/>
    <property type="match status" value="1"/>
</dbReference>
<evidence type="ECO:0000256" key="4">
    <source>
        <dbReference type="ARBA" id="ARBA00022723"/>
    </source>
</evidence>
<name>A0A0V0RZX6_9BILA</name>
<evidence type="ECO:0000256" key="7">
    <source>
        <dbReference type="SAM" id="SignalP"/>
    </source>
</evidence>
<dbReference type="PROSITE" id="PS50988">
    <property type="entry name" value="TROVE"/>
    <property type="match status" value="1"/>
</dbReference>
<evidence type="ECO:0000256" key="2">
    <source>
        <dbReference type="ARBA" id="ARBA00007814"/>
    </source>
</evidence>
<dbReference type="GO" id="GO:0046872">
    <property type="term" value="F:metal ion binding"/>
    <property type="evidence" value="ECO:0007669"/>
    <property type="project" value="UniProtKB-KW"/>
</dbReference>
<keyword evidence="10" id="KW-1185">Reference proteome</keyword>
<keyword evidence="6 9" id="KW-0687">Ribonucleoprotein</keyword>
<dbReference type="Pfam" id="PF25045">
    <property type="entry name" value="vWA_Ro60"/>
    <property type="match status" value="1"/>
</dbReference>
<evidence type="ECO:0000259" key="8">
    <source>
        <dbReference type="PROSITE" id="PS50988"/>
    </source>
</evidence>
<organism evidence="9 10">
    <name type="scientific">Trichinella nelsoni</name>
    <dbReference type="NCBI Taxonomy" id="6336"/>
    <lineage>
        <taxon>Eukaryota</taxon>
        <taxon>Metazoa</taxon>
        <taxon>Ecdysozoa</taxon>
        <taxon>Nematoda</taxon>
        <taxon>Enoplea</taxon>
        <taxon>Dorylaimia</taxon>
        <taxon>Trichinellida</taxon>
        <taxon>Trichinellidae</taxon>
        <taxon>Trichinella</taxon>
    </lineage>
</organism>
<dbReference type="PANTHER" id="PTHR14202:SF0">
    <property type="entry name" value="RNA-BINDING PROTEIN RO60"/>
    <property type="match status" value="1"/>
</dbReference>
<dbReference type="InterPro" id="IPR036465">
    <property type="entry name" value="vWFA_dom_sf"/>
</dbReference>
<comment type="similarity">
    <text evidence="2">Belongs to the Ro 60 kDa family.</text>
</comment>
<reference evidence="9 10" key="1">
    <citation type="submission" date="2015-01" db="EMBL/GenBank/DDBJ databases">
        <title>Evolution of Trichinella species and genotypes.</title>
        <authorList>
            <person name="Korhonen P.K."/>
            <person name="Edoardo P."/>
            <person name="Giuseppe L.R."/>
            <person name="Gasser R.B."/>
        </authorList>
    </citation>
    <scope>NUCLEOTIDE SEQUENCE [LARGE SCALE GENOMIC DNA]</scope>
    <source>
        <strain evidence="9">ISS37</strain>
    </source>
</reference>
<protein>
    <submittedName>
        <fullName evidence="9">60 kDa SS-A/Ro ribonucleoprotein</fullName>
    </submittedName>
</protein>
<keyword evidence="7" id="KW-0732">Signal</keyword>
<comment type="subcellular location">
    <subcellularLocation>
        <location evidence="1">Cytoplasm</location>
    </subcellularLocation>
</comment>
<dbReference type="InterPro" id="IPR008858">
    <property type="entry name" value="TROVE_dom"/>
</dbReference>
<evidence type="ECO:0000313" key="9">
    <source>
        <dbReference type="EMBL" id="KRX20059.1"/>
    </source>
</evidence>
<feature type="domain" description="TROVE" evidence="8">
    <location>
        <begin position="68"/>
        <end position="438"/>
    </location>
</feature>
<dbReference type="AlphaFoldDB" id="A0A0V0RZX6"/>
<dbReference type="SUPFAM" id="SSF53300">
    <property type="entry name" value="vWA-like"/>
    <property type="match status" value="1"/>
</dbReference>
<evidence type="ECO:0000256" key="1">
    <source>
        <dbReference type="ARBA" id="ARBA00004496"/>
    </source>
</evidence>
<dbReference type="InterPro" id="IPR056800">
    <property type="entry name" value="vWA_Ro60"/>
</dbReference>
<dbReference type="InterPro" id="IPR037214">
    <property type="entry name" value="TROVE_dom_sf"/>
</dbReference>
<keyword evidence="5" id="KW-0694">RNA-binding</keyword>
<dbReference type="GO" id="GO:1990904">
    <property type="term" value="C:ribonucleoprotein complex"/>
    <property type="evidence" value="ECO:0007669"/>
    <property type="project" value="UniProtKB-KW"/>
</dbReference>
<keyword evidence="4" id="KW-0479">Metal-binding</keyword>
<feature type="signal peptide" evidence="7">
    <location>
        <begin position="1"/>
        <end position="25"/>
    </location>
</feature>
<feature type="chain" id="PRO_5006868317" evidence="7">
    <location>
        <begin position="26"/>
        <end position="608"/>
    </location>
</feature>
<dbReference type="Gene3D" id="3.40.50.410">
    <property type="entry name" value="von Willebrand factor, type A domain"/>
    <property type="match status" value="2"/>
</dbReference>
<dbReference type="Proteomes" id="UP000054630">
    <property type="component" value="Unassembled WGS sequence"/>
</dbReference>
<dbReference type="STRING" id="6336.A0A0V0RZX6"/>
<dbReference type="GO" id="GO:0003723">
    <property type="term" value="F:RNA binding"/>
    <property type="evidence" value="ECO:0007669"/>
    <property type="project" value="UniProtKB-KW"/>
</dbReference>
<evidence type="ECO:0000256" key="6">
    <source>
        <dbReference type="ARBA" id="ARBA00023274"/>
    </source>
</evidence>
<accession>A0A0V0RZX6</accession>
<dbReference type="EMBL" id="JYDL01000053">
    <property type="protein sequence ID" value="KRX20059.1"/>
    <property type="molecule type" value="Genomic_DNA"/>
</dbReference>
<dbReference type="GO" id="GO:0005737">
    <property type="term" value="C:cytoplasm"/>
    <property type="evidence" value="ECO:0007669"/>
    <property type="project" value="UniProtKB-SubCell"/>
</dbReference>